<keyword evidence="2" id="KW-1185">Reference proteome</keyword>
<evidence type="ECO:0000313" key="2">
    <source>
        <dbReference type="Proteomes" id="UP000828390"/>
    </source>
</evidence>
<dbReference type="EMBL" id="JAIWYP010000002">
    <property type="protein sequence ID" value="KAH3867611.1"/>
    <property type="molecule type" value="Genomic_DNA"/>
</dbReference>
<accession>A0A9D4M370</accession>
<protein>
    <submittedName>
        <fullName evidence="1">Uncharacterized protein</fullName>
    </submittedName>
</protein>
<organism evidence="1 2">
    <name type="scientific">Dreissena polymorpha</name>
    <name type="common">Zebra mussel</name>
    <name type="synonym">Mytilus polymorpha</name>
    <dbReference type="NCBI Taxonomy" id="45954"/>
    <lineage>
        <taxon>Eukaryota</taxon>
        <taxon>Metazoa</taxon>
        <taxon>Spiralia</taxon>
        <taxon>Lophotrochozoa</taxon>
        <taxon>Mollusca</taxon>
        <taxon>Bivalvia</taxon>
        <taxon>Autobranchia</taxon>
        <taxon>Heteroconchia</taxon>
        <taxon>Euheterodonta</taxon>
        <taxon>Imparidentia</taxon>
        <taxon>Neoheterodontei</taxon>
        <taxon>Myida</taxon>
        <taxon>Dreissenoidea</taxon>
        <taxon>Dreissenidae</taxon>
        <taxon>Dreissena</taxon>
    </lineage>
</organism>
<reference evidence="1" key="2">
    <citation type="submission" date="2020-11" db="EMBL/GenBank/DDBJ databases">
        <authorList>
            <person name="McCartney M.A."/>
            <person name="Auch B."/>
            <person name="Kono T."/>
            <person name="Mallez S."/>
            <person name="Becker A."/>
            <person name="Gohl D.M."/>
            <person name="Silverstein K.A.T."/>
            <person name="Koren S."/>
            <person name="Bechman K.B."/>
            <person name="Herman A."/>
            <person name="Abrahante J.E."/>
            <person name="Garbe J."/>
        </authorList>
    </citation>
    <scope>NUCLEOTIDE SEQUENCE</scope>
    <source>
        <strain evidence="1">Duluth1</strain>
        <tissue evidence="1">Whole animal</tissue>
    </source>
</reference>
<comment type="caution">
    <text evidence="1">The sequence shown here is derived from an EMBL/GenBank/DDBJ whole genome shotgun (WGS) entry which is preliminary data.</text>
</comment>
<proteinExistence type="predicted"/>
<gene>
    <name evidence="1" type="ORF">DPMN_030742</name>
</gene>
<evidence type="ECO:0000313" key="1">
    <source>
        <dbReference type="EMBL" id="KAH3867611.1"/>
    </source>
</evidence>
<dbReference type="AlphaFoldDB" id="A0A9D4M370"/>
<dbReference type="Proteomes" id="UP000828390">
    <property type="component" value="Unassembled WGS sequence"/>
</dbReference>
<reference evidence="1" key="1">
    <citation type="journal article" date="2019" name="bioRxiv">
        <title>The Genome of the Zebra Mussel, Dreissena polymorpha: A Resource for Invasive Species Research.</title>
        <authorList>
            <person name="McCartney M.A."/>
            <person name="Auch B."/>
            <person name="Kono T."/>
            <person name="Mallez S."/>
            <person name="Zhang Y."/>
            <person name="Obille A."/>
            <person name="Becker A."/>
            <person name="Abrahante J.E."/>
            <person name="Garbe J."/>
            <person name="Badalamenti J.P."/>
            <person name="Herman A."/>
            <person name="Mangelson H."/>
            <person name="Liachko I."/>
            <person name="Sullivan S."/>
            <person name="Sone E.D."/>
            <person name="Koren S."/>
            <person name="Silverstein K.A.T."/>
            <person name="Beckman K.B."/>
            <person name="Gohl D.M."/>
        </authorList>
    </citation>
    <scope>NUCLEOTIDE SEQUENCE</scope>
    <source>
        <strain evidence="1">Duluth1</strain>
        <tissue evidence="1">Whole animal</tissue>
    </source>
</reference>
<name>A0A9D4M370_DREPO</name>
<sequence length="84" mass="9746">MSSLEETYQEVHRKVVNGFNVVRMSNQCWAGLSGDLVNRQTLMRSRRNAKPLDSICSYNIRVQQCDARFYTPGIYNKSTTQRLN</sequence>